<keyword evidence="1" id="KW-0175">Coiled coil</keyword>
<evidence type="ECO:0000313" key="5">
    <source>
        <dbReference type="Proteomes" id="UP001167831"/>
    </source>
</evidence>
<accession>A0AAW7JSB8</accession>
<protein>
    <submittedName>
        <fullName evidence="4">ATP-binding protein</fullName>
    </submittedName>
</protein>
<evidence type="ECO:0000313" key="6">
    <source>
        <dbReference type="Proteomes" id="UP001168478"/>
    </source>
</evidence>
<evidence type="ECO:0000313" key="4">
    <source>
        <dbReference type="EMBL" id="MDN0025885.1"/>
    </source>
</evidence>
<evidence type="ECO:0000256" key="1">
    <source>
        <dbReference type="SAM" id="Coils"/>
    </source>
</evidence>
<feature type="coiled-coil region" evidence="1">
    <location>
        <begin position="836"/>
        <end position="881"/>
    </location>
</feature>
<dbReference type="InterPro" id="IPR021979">
    <property type="entry name" value="DUF3584"/>
</dbReference>
<dbReference type="Pfam" id="PF12128">
    <property type="entry name" value="DUF3584"/>
    <property type="match status" value="1"/>
</dbReference>
<feature type="region of interest" description="Disordered" evidence="2">
    <location>
        <begin position="743"/>
        <end position="770"/>
    </location>
</feature>
<proteinExistence type="predicted"/>
<dbReference type="AlphaFoldDB" id="A0AAW7JSB8"/>
<feature type="coiled-coil region" evidence="1">
    <location>
        <begin position="369"/>
        <end position="396"/>
    </location>
</feature>
<dbReference type="RefSeq" id="WP_289825671.1">
    <property type="nucleotide sequence ID" value="NZ_JAUEIE010000010.1"/>
</dbReference>
<dbReference type="GO" id="GO:0005524">
    <property type="term" value="F:ATP binding"/>
    <property type="evidence" value="ECO:0007669"/>
    <property type="project" value="UniProtKB-KW"/>
</dbReference>
<dbReference type="EMBL" id="JAUEIF010000010">
    <property type="protein sequence ID" value="MDN0025885.1"/>
    <property type="molecule type" value="Genomic_DNA"/>
</dbReference>
<feature type="compositionally biased region" description="Polar residues" evidence="2">
    <location>
        <begin position="758"/>
        <end position="768"/>
    </location>
</feature>
<feature type="coiled-coil region" evidence="1">
    <location>
        <begin position="508"/>
        <end position="535"/>
    </location>
</feature>
<name>A0AAW7JSB8_9BACT</name>
<reference evidence="4" key="2">
    <citation type="submission" date="2023-08" db="EMBL/GenBank/DDBJ databases">
        <title>Identification and characterization of horizontal gene transfer across gut microbiota members of farm animals based on homology search.</title>
        <authorList>
            <person name="Schwarzerova J."/>
            <person name="Nykrynova M."/>
            <person name="Jureckova K."/>
            <person name="Cejkova D."/>
            <person name="Rychlik I."/>
        </authorList>
    </citation>
    <scope>NUCLEOTIDE SEQUENCE</scope>
    <source>
        <strain evidence="4">ET15</strain>
        <strain evidence="3">ET37</strain>
    </source>
</reference>
<feature type="compositionally biased region" description="Basic and acidic residues" evidence="2">
    <location>
        <begin position="743"/>
        <end position="757"/>
    </location>
</feature>
<comment type="caution">
    <text evidence="4">The sequence shown here is derived from an EMBL/GenBank/DDBJ whole genome shotgun (WGS) entry which is preliminary data.</text>
</comment>
<feature type="coiled-coil region" evidence="1">
    <location>
        <begin position="291"/>
        <end position="322"/>
    </location>
</feature>
<gene>
    <name evidence="3" type="ORF">QVN81_09460</name>
    <name evidence="4" type="ORF">QVN84_10205</name>
</gene>
<keyword evidence="4" id="KW-0067">ATP-binding</keyword>
<organism evidence="4 6">
    <name type="scientific">Leyella lascolaii</name>
    <dbReference type="NCBI Taxonomy" id="1776379"/>
    <lineage>
        <taxon>Bacteria</taxon>
        <taxon>Pseudomonadati</taxon>
        <taxon>Bacteroidota</taxon>
        <taxon>Bacteroidia</taxon>
        <taxon>Bacteroidales</taxon>
        <taxon>Prevotellaceae</taxon>
        <taxon>Leyella</taxon>
    </lineage>
</organism>
<dbReference type="EMBL" id="JAUEIE010000010">
    <property type="protein sequence ID" value="MDN0023244.1"/>
    <property type="molecule type" value="Genomic_DNA"/>
</dbReference>
<feature type="coiled-coil region" evidence="1">
    <location>
        <begin position="661"/>
        <end position="688"/>
    </location>
</feature>
<reference evidence="4" key="1">
    <citation type="submission" date="2023-06" db="EMBL/GenBank/DDBJ databases">
        <authorList>
            <person name="Zeman M."/>
            <person name="Kubasova T."/>
            <person name="Jahodarova E."/>
            <person name="Nykrynova M."/>
            <person name="Rychlik I."/>
        </authorList>
    </citation>
    <scope>NUCLEOTIDE SEQUENCE</scope>
    <source>
        <strain evidence="4">ET15</strain>
        <strain evidence="3">ET37</strain>
    </source>
</reference>
<evidence type="ECO:0000256" key="2">
    <source>
        <dbReference type="SAM" id="MobiDB-lite"/>
    </source>
</evidence>
<keyword evidence="4" id="KW-0547">Nucleotide-binding</keyword>
<dbReference type="Proteomes" id="UP001168478">
    <property type="component" value="Unassembled WGS sequence"/>
</dbReference>
<sequence length="1218" mass="142687">MKCLNKIVFINSANIPYAEISVDGNVHFTGTQGVGKSTILRALLFFYNADKHRLGIQHGQKPFDEFYFRQSNSYILYEVARDNGAYTILVSRYQGRASWRFIDAPYRREWLVTDENKVLGDWVKIRERIDKNISVSARVESGVMFKDIIFGNTHDSKYARYALVRSSHYQNIPRSIQNVFLNTKLDADFVKNTIIQSMTDEELPIDLQTYRRLVTDFEREYDEIDCWFRQTRDGVYPVRRQAMAIAEQGRKIVALDRQMSDEWRMLNHAVDYSGQRIPLLEIEEDKIRTDIGKERKREEELTEEYEKEKDSLNQELGANRSKLKDILQTRKTFEAEGIDAMLALADRETTVRQEEKDTRTLLDGLLKTHETIEEKYNVARGKLENARRSFENAQKEAYCHRLSEIQKKRDVFEEERTKNRNIVTEEFDGWRHESDERLQNLIAEQNRADSALKELRKWRPMADEMKHVDEQLMQLDSTENTIALEQKSVKSQIDRISAEYEMKEYEMRQAFQRDKERLEADRRHIREQIAKIGELLSRLDGSLYNWLCENKEGWENTIGKVVDVERILYAQGMEPQSDAASDSLFGVRLNLDSIASVHRTPDDYRAEKKELEEQDRQIGIRLDQSDKNLQDETSKLTKKYTSQLNPLRQEATALRVREGQIPTERQNLQNLRHKLEMEEQKLIADEKEIRERSFNEALLKVQSEKDARAKNEAKHKKELKELDSVFNKSSKALNEELRRFKEAQQTEAAERNKEFDTQKNQLDEQQNAELAGKGVDTALLEQYRRTLDELNSLLEKIGRERPTVIRYRDAEKNLFSKEPEIKKTVKAIGTRLSLLRQRYEDRRARIVKKYREMEERHRAVLKELNDRKNGLDAYRQMVENERLVPDEFLSDGSMLATDMSCQQLISRLRGTVNQKRESIGTLKETVVSFNRNFKPQNAFHFNTMPVTDNDYLQIAVDLQEFMDNNKIEEFRRRTSEHYKDILGRISAEIGSLMKRRSDVDGVILDINRDFVEKNFAGVIRSIELRANESSDKLMQLLTSIHDYAVENALSIGELNLFSGDNRDEVNRKVVDYLKSLSHQLQNEPNRPSVSLSDAFRLQFRVMENDNDTGWVERINNVGSDGTDILVKAMVNIMLINVFKKKAARRSGDFIVHCMMDEIGRLHPDNIKGILQFANSRNIYLINSSPTSYNPYDYRYTYLLSKHGVKTRVEKLLKRIKTV</sequence>
<keyword evidence="5" id="KW-1185">Reference proteome</keyword>
<evidence type="ECO:0000313" key="3">
    <source>
        <dbReference type="EMBL" id="MDN0023244.1"/>
    </source>
</evidence>
<dbReference type="Proteomes" id="UP001167831">
    <property type="component" value="Unassembled WGS sequence"/>
</dbReference>